<dbReference type="PRINTS" id="PR00420">
    <property type="entry name" value="RNGMNOXGNASE"/>
</dbReference>
<dbReference type="RefSeq" id="WP_340341993.1">
    <property type="nucleotide sequence ID" value="NZ_JBBKZT010000004.1"/>
</dbReference>
<dbReference type="InterPro" id="IPR044152">
    <property type="entry name" value="YqjM-like"/>
</dbReference>
<dbReference type="SUPFAM" id="SSF51905">
    <property type="entry name" value="FAD/NAD(P)-binding domain"/>
    <property type="match status" value="1"/>
</dbReference>
<reference evidence="2 3" key="1">
    <citation type="submission" date="2024-03" db="EMBL/GenBank/DDBJ databases">
        <title>Novel species of the genus Variovorax.</title>
        <authorList>
            <person name="Liu Q."/>
            <person name="Xin Y.-H."/>
        </authorList>
    </citation>
    <scope>NUCLEOTIDE SEQUENCE [LARGE SCALE GENOMIC DNA]</scope>
    <source>
        <strain evidence="2 3">KACC 18900</strain>
    </source>
</reference>
<evidence type="ECO:0000313" key="2">
    <source>
        <dbReference type="EMBL" id="MEJ8846836.1"/>
    </source>
</evidence>
<gene>
    <name evidence="2" type="ORF">WKW82_09265</name>
</gene>
<dbReference type="InterPro" id="IPR001155">
    <property type="entry name" value="OxRdtase_FMN_N"/>
</dbReference>
<name>A0ABU8WH41_9BURK</name>
<comment type="caution">
    <text evidence="2">The sequence shown here is derived from an EMBL/GenBank/DDBJ whole genome shotgun (WGS) entry which is preliminary data.</text>
</comment>
<keyword evidence="3" id="KW-1185">Reference proteome</keyword>
<dbReference type="SUPFAM" id="SSF51395">
    <property type="entry name" value="FMN-linked oxidoreductases"/>
    <property type="match status" value="1"/>
</dbReference>
<accession>A0ABU8WH41</accession>
<dbReference type="Gene3D" id="3.30.9.20">
    <property type="match status" value="1"/>
</dbReference>
<evidence type="ECO:0000259" key="1">
    <source>
        <dbReference type="Pfam" id="PF00724"/>
    </source>
</evidence>
<protein>
    <submittedName>
        <fullName evidence="2">Bifunctional salicylyl-CoA 5-hydroxylase/oxidoreductase</fullName>
    </submittedName>
</protein>
<dbReference type="Proteomes" id="UP001385892">
    <property type="component" value="Unassembled WGS sequence"/>
</dbReference>
<evidence type="ECO:0000313" key="3">
    <source>
        <dbReference type="Proteomes" id="UP001385892"/>
    </source>
</evidence>
<dbReference type="Pfam" id="PF00724">
    <property type="entry name" value="Oxidored_FMN"/>
    <property type="match status" value="1"/>
</dbReference>
<dbReference type="PANTHER" id="PTHR43303">
    <property type="entry name" value="NADPH DEHYDROGENASE C23G7.10C-RELATED"/>
    <property type="match status" value="1"/>
</dbReference>
<dbReference type="Gene3D" id="3.50.50.60">
    <property type="entry name" value="FAD/NAD(P)-binding domain"/>
    <property type="match status" value="1"/>
</dbReference>
<dbReference type="EMBL" id="JBBKZT010000004">
    <property type="protein sequence ID" value="MEJ8846836.1"/>
    <property type="molecule type" value="Genomic_DNA"/>
</dbReference>
<dbReference type="InterPro" id="IPR036188">
    <property type="entry name" value="FAD/NAD-bd_sf"/>
</dbReference>
<feature type="domain" description="NADH:flavin oxidoreductase/NADH oxidase N-terminal" evidence="1">
    <location>
        <begin position="412"/>
        <end position="739"/>
    </location>
</feature>
<dbReference type="PANTHER" id="PTHR43303:SF3">
    <property type="entry name" value="BLR3436 PROTEIN"/>
    <property type="match status" value="1"/>
</dbReference>
<proteinExistence type="predicted"/>
<dbReference type="NCBIfam" id="NF006101">
    <property type="entry name" value="PRK08255.1"/>
    <property type="match status" value="1"/>
</dbReference>
<sequence>MNCPKLPSPALRRVLCIGGGPAGLYFALLMKARWPDLAVTVVERNRPFDTFGWGVVLSDQTLGNLAAADAPTAALIGDAFNHWDDIEVFFKGRSVRSGGHGFCGIGRKRLLNILQERCLELGVELVFECDATDDQALAAQYDADLVIASDGLNSRIRTRYADVFQPDIDTRQCRFVWLGTKKRFDAFTFAFEKTEHGWFQAHAYQFDADTSTFIVETPEEVWKAHGLDQMEQPEAIAFCEKLFAPYLDGNALISNATHLRGSANWIRFPRVVCGHWTHRVDVGGKTVPVVLMGDAAHTAHFSIGSGTKLALEDAIDLANTFVEHGDVEQVLEAYEGRRSVEVLKIQNAARNSTEWFENVTRYSGMQIEQFAYSLLTRSQRISHENLRLRDAKWLGGYEEWLAGGKRVPPMLMPLTVRGLTLKNRIIVSPMATYSAVDGVPQDFHLVHLGARALGGAAMVMVEMTSPTPEGRITPACTGLYNDTQQAAFKRIVDFVHAQSSARIGMQLGHSGPKGSTQVGWEGTDEPLPTGNWPLLSASALAYGEQNQLPAEMSRADMDLMRDQFVASTRRAAECGFDWLELHCAHGYLLASFISPLTNLRTDEYGGGIDARCRYPLEVFKAMRAVWPADKPMSVRISAHDWAPGGNTGDDAIEVARLLKAAGADFIDVSSGQTTRAAKPVYGRMYQTPFADRIRNEVGISTIAVGAITDADQANSIIAAGRADLCAVARPHLADPAWTLHEAAKLESRAVDWPKQYLSGRDQMYREMAKQKEMAAATQAQAAKPLPVE</sequence>
<dbReference type="InterPro" id="IPR013785">
    <property type="entry name" value="Aldolase_TIM"/>
</dbReference>
<dbReference type="CDD" id="cd02932">
    <property type="entry name" value="OYE_YqiM_FMN"/>
    <property type="match status" value="1"/>
</dbReference>
<organism evidence="2 3">
    <name type="scientific">Variovorax rhizosphaerae</name>
    <dbReference type="NCBI Taxonomy" id="1836200"/>
    <lineage>
        <taxon>Bacteria</taxon>
        <taxon>Pseudomonadati</taxon>
        <taxon>Pseudomonadota</taxon>
        <taxon>Betaproteobacteria</taxon>
        <taxon>Burkholderiales</taxon>
        <taxon>Comamonadaceae</taxon>
        <taxon>Variovorax</taxon>
    </lineage>
</organism>
<dbReference type="Gene3D" id="3.20.20.70">
    <property type="entry name" value="Aldolase class I"/>
    <property type="match status" value="1"/>
</dbReference>